<sequence>MLLANYASDSDSDAGSDIEASSSKISAPAPPLAPKPVASTGTVKAPINKAKKPVKITLGLPKSSDHNGELVKDVQNGIDGDIDEEREVKKSKITGGKGSSSLLGMLPPPKRKLPQASTSKASSLKVNRSMANPSSSSSSSSLNPKTNPKIKIPKPLLSSTKAAEAAGAFDDNDDDEDDDDKEKSLPPSLARKAQKKKEEESFDLFGLSSSTAEITLPSTSVSSSSTIKPPTISSAPLAPDYIPPEPTSNDPYPGYYKLPSGEWKAYDPEYYNSFFTSNNNQEEEEEDGRVGKHWKEFNDGQFKGNLLDVNATSGIAEARAQEQINNMAKRQKVNENEFEYKPIGQVKGLASQRHQLTSLLNTAYTQREELEDRIAQNKKNMRMAGTKYGF</sequence>
<protein>
    <recommendedName>
        <fullName evidence="5">Mitotic checkpoint regulator, MAD2B-interacting-domain-containing protein</fullName>
    </recommendedName>
</protein>
<feature type="coiled-coil region" evidence="1">
    <location>
        <begin position="353"/>
        <end position="387"/>
    </location>
</feature>
<keyword evidence="4" id="KW-1185">Reference proteome</keyword>
<feature type="compositionally biased region" description="Low complexity" evidence="2">
    <location>
        <begin position="214"/>
        <end position="234"/>
    </location>
</feature>
<evidence type="ECO:0000313" key="3">
    <source>
        <dbReference type="EMBL" id="WWC67266.1"/>
    </source>
</evidence>
<name>A0AAJ8MM64_9TREE</name>
<gene>
    <name evidence="3" type="ORF">I206_101174</name>
</gene>
<organism evidence="3 4">
    <name type="scientific">Kwoniella pini CBS 10737</name>
    <dbReference type="NCBI Taxonomy" id="1296096"/>
    <lineage>
        <taxon>Eukaryota</taxon>
        <taxon>Fungi</taxon>
        <taxon>Dikarya</taxon>
        <taxon>Basidiomycota</taxon>
        <taxon>Agaricomycotina</taxon>
        <taxon>Tremellomycetes</taxon>
        <taxon>Tremellales</taxon>
        <taxon>Cryptococcaceae</taxon>
        <taxon>Kwoniella</taxon>
    </lineage>
</organism>
<dbReference type="Pfam" id="PF10253">
    <property type="entry name" value="PRCC"/>
    <property type="match status" value="1"/>
</dbReference>
<feature type="region of interest" description="Disordered" evidence="2">
    <location>
        <begin position="1"/>
        <end position="253"/>
    </location>
</feature>
<dbReference type="AlphaFoldDB" id="A0AAJ8MM64"/>
<feature type="compositionally biased region" description="Low complexity" evidence="2">
    <location>
        <begin position="134"/>
        <end position="169"/>
    </location>
</feature>
<dbReference type="GO" id="GO:0005634">
    <property type="term" value="C:nucleus"/>
    <property type="evidence" value="ECO:0007669"/>
    <property type="project" value="TreeGrafter"/>
</dbReference>
<dbReference type="KEGG" id="kpin:30168520"/>
<evidence type="ECO:0008006" key="5">
    <source>
        <dbReference type="Google" id="ProtNLM"/>
    </source>
</evidence>
<dbReference type="RefSeq" id="XP_070058441.1">
    <property type="nucleotide sequence ID" value="XM_070202340.1"/>
</dbReference>
<feature type="compositionally biased region" description="Basic and acidic residues" evidence="2">
    <location>
        <begin position="63"/>
        <end position="72"/>
    </location>
</feature>
<evidence type="ECO:0000313" key="4">
    <source>
        <dbReference type="Proteomes" id="UP000094020"/>
    </source>
</evidence>
<dbReference type="Proteomes" id="UP000094020">
    <property type="component" value="Chromosome 1"/>
</dbReference>
<feature type="compositionally biased region" description="Acidic residues" evidence="2">
    <location>
        <begin position="170"/>
        <end position="180"/>
    </location>
</feature>
<reference evidence="3" key="2">
    <citation type="submission" date="2024-02" db="EMBL/GenBank/DDBJ databases">
        <title>Comparative genomics of Cryptococcus and Kwoniella reveals pathogenesis evolution and contrasting modes of karyotype evolution via chromosome fusion or intercentromeric recombination.</title>
        <authorList>
            <person name="Coelho M.A."/>
            <person name="David-Palma M."/>
            <person name="Shea T."/>
            <person name="Bowers K."/>
            <person name="McGinley-Smith S."/>
            <person name="Mohammad A.W."/>
            <person name="Gnirke A."/>
            <person name="Yurkov A.M."/>
            <person name="Nowrousian M."/>
            <person name="Sun S."/>
            <person name="Cuomo C.A."/>
            <person name="Heitman J."/>
        </authorList>
    </citation>
    <scope>NUCLEOTIDE SEQUENCE</scope>
    <source>
        <strain evidence="3">CBS 10737</strain>
    </source>
</reference>
<feature type="compositionally biased region" description="Polar residues" evidence="2">
    <location>
        <begin position="115"/>
        <end position="133"/>
    </location>
</feature>
<dbReference type="InterPro" id="IPR018800">
    <property type="entry name" value="PRCC"/>
</dbReference>
<accession>A0AAJ8MM64</accession>
<dbReference type="PANTHER" id="PTHR13621">
    <property type="entry name" value="PROLINE-RICH PROTEIN PRCC"/>
    <property type="match status" value="1"/>
</dbReference>
<proteinExistence type="predicted"/>
<dbReference type="PANTHER" id="PTHR13621:SF2">
    <property type="entry name" value="PROLINE-RICH PROTEIN PRCC"/>
    <property type="match status" value="1"/>
</dbReference>
<dbReference type="EMBL" id="CP144519">
    <property type="protein sequence ID" value="WWC67266.1"/>
    <property type="molecule type" value="Genomic_DNA"/>
</dbReference>
<evidence type="ECO:0000256" key="1">
    <source>
        <dbReference type="SAM" id="Coils"/>
    </source>
</evidence>
<reference evidence="3" key="1">
    <citation type="submission" date="2013-07" db="EMBL/GenBank/DDBJ databases">
        <authorList>
            <consortium name="The Broad Institute Genome Sequencing Platform"/>
            <person name="Cuomo C."/>
            <person name="Litvintseva A."/>
            <person name="Chen Y."/>
            <person name="Heitman J."/>
            <person name="Sun S."/>
            <person name="Springer D."/>
            <person name="Dromer F."/>
            <person name="Young S.K."/>
            <person name="Zeng Q."/>
            <person name="Gargeya S."/>
            <person name="Fitzgerald M."/>
            <person name="Abouelleil A."/>
            <person name="Alvarado L."/>
            <person name="Berlin A.M."/>
            <person name="Chapman S.B."/>
            <person name="Dewar J."/>
            <person name="Goldberg J."/>
            <person name="Griggs A."/>
            <person name="Gujja S."/>
            <person name="Hansen M."/>
            <person name="Howarth C."/>
            <person name="Imamovic A."/>
            <person name="Larimer J."/>
            <person name="McCowan C."/>
            <person name="Murphy C."/>
            <person name="Pearson M."/>
            <person name="Priest M."/>
            <person name="Roberts A."/>
            <person name="Saif S."/>
            <person name="Shea T."/>
            <person name="Sykes S."/>
            <person name="Wortman J."/>
            <person name="Nusbaum C."/>
            <person name="Birren B."/>
        </authorList>
    </citation>
    <scope>NUCLEOTIDE SEQUENCE</scope>
    <source>
        <strain evidence="3">CBS 10737</strain>
    </source>
</reference>
<feature type="compositionally biased region" description="Low complexity" evidence="2">
    <location>
        <begin position="17"/>
        <end position="27"/>
    </location>
</feature>
<dbReference type="GeneID" id="30168520"/>
<keyword evidence="1" id="KW-0175">Coiled coil</keyword>
<evidence type="ECO:0000256" key="2">
    <source>
        <dbReference type="SAM" id="MobiDB-lite"/>
    </source>
</evidence>